<evidence type="ECO:0000313" key="2">
    <source>
        <dbReference type="Proteomes" id="UP000475325"/>
    </source>
</evidence>
<accession>A0A7C8JG90</accession>
<dbReference type="AlphaFoldDB" id="A0A7C8JG90"/>
<reference evidence="1 2" key="1">
    <citation type="submission" date="2019-06" db="EMBL/GenBank/DDBJ databases">
        <authorList>
            <person name="Palmer J.M."/>
        </authorList>
    </citation>
    <scope>NUCLEOTIDE SEQUENCE [LARGE SCALE GENOMIC DNA]</scope>
    <source>
        <strain evidence="1 2">TWF102</strain>
    </source>
</reference>
<proteinExistence type="predicted"/>
<gene>
    <name evidence="1" type="ORF">TWF102_005370</name>
</gene>
<dbReference type="Proteomes" id="UP000475325">
    <property type="component" value="Unassembled WGS sequence"/>
</dbReference>
<dbReference type="EMBL" id="WIQW01000027">
    <property type="protein sequence ID" value="KAF3099951.1"/>
    <property type="molecule type" value="Genomic_DNA"/>
</dbReference>
<name>A0A7C8JG90_ORBOL</name>
<evidence type="ECO:0000313" key="1">
    <source>
        <dbReference type="EMBL" id="KAF3099951.1"/>
    </source>
</evidence>
<organism evidence="1 2">
    <name type="scientific">Orbilia oligospora</name>
    <name type="common">Nematode-trapping fungus</name>
    <name type="synonym">Arthrobotrys oligospora</name>
    <dbReference type="NCBI Taxonomy" id="2813651"/>
    <lineage>
        <taxon>Eukaryota</taxon>
        <taxon>Fungi</taxon>
        <taxon>Dikarya</taxon>
        <taxon>Ascomycota</taxon>
        <taxon>Pezizomycotina</taxon>
        <taxon>Orbiliomycetes</taxon>
        <taxon>Orbiliales</taxon>
        <taxon>Orbiliaceae</taxon>
        <taxon>Orbilia</taxon>
    </lineage>
</organism>
<protein>
    <submittedName>
        <fullName evidence="1">Uncharacterized protein</fullName>
    </submittedName>
</protein>
<sequence length="79" mass="8922">MKSRDEMVRIWNIVTGGTSKTLKHTSISINIRGKTFETVSNVWRDCFSYVLVHRNSAVAEQGIKILDTATLGEVKRLDV</sequence>
<comment type="caution">
    <text evidence="1">The sequence shown here is derived from an EMBL/GenBank/DDBJ whole genome shotgun (WGS) entry which is preliminary data.</text>
</comment>